<feature type="binding site" evidence="11">
    <location>
        <position position="51"/>
    </location>
    <ligand>
        <name>Zn(2+)</name>
        <dbReference type="ChEBI" id="CHEBI:29105"/>
    </ligand>
</feature>
<dbReference type="Pfam" id="PF07776">
    <property type="entry name" value="zf-AD"/>
    <property type="match status" value="1"/>
</dbReference>
<evidence type="ECO:0000256" key="4">
    <source>
        <dbReference type="ARBA" id="ARBA00022771"/>
    </source>
</evidence>
<feature type="binding site" evidence="11">
    <location>
        <position position="10"/>
    </location>
    <ligand>
        <name>Zn(2+)</name>
        <dbReference type="ChEBI" id="CHEBI:29105"/>
    </ligand>
</feature>
<accession>A0A9J6BVN0</accession>
<dbReference type="OrthoDB" id="654211at2759"/>
<dbReference type="EMBL" id="JADBJN010000003">
    <property type="protein sequence ID" value="KAG5673778.1"/>
    <property type="molecule type" value="Genomic_DNA"/>
</dbReference>
<evidence type="ECO:0000256" key="6">
    <source>
        <dbReference type="ARBA" id="ARBA00023015"/>
    </source>
</evidence>
<evidence type="ECO:0000256" key="3">
    <source>
        <dbReference type="ARBA" id="ARBA00022737"/>
    </source>
</evidence>
<evidence type="ECO:0000256" key="7">
    <source>
        <dbReference type="ARBA" id="ARBA00023125"/>
    </source>
</evidence>
<dbReference type="SMART" id="SM00868">
    <property type="entry name" value="zf-AD"/>
    <property type="match status" value="1"/>
</dbReference>
<protein>
    <recommendedName>
        <fullName evidence="16">Zinc finger protein</fullName>
    </recommendedName>
</protein>
<reference evidence="14" key="1">
    <citation type="submission" date="2021-03" db="EMBL/GenBank/DDBJ databases">
        <title>Chromosome level genome of the anhydrobiotic midge Polypedilum vanderplanki.</title>
        <authorList>
            <person name="Yoshida Y."/>
            <person name="Kikawada T."/>
            <person name="Gusev O."/>
        </authorList>
    </citation>
    <scope>NUCLEOTIDE SEQUENCE</scope>
    <source>
        <strain evidence="14">NIAS01</strain>
        <tissue evidence="14">Whole body or cell culture</tissue>
    </source>
</reference>
<feature type="binding site" evidence="11">
    <location>
        <position position="7"/>
    </location>
    <ligand>
        <name>Zn(2+)</name>
        <dbReference type="ChEBI" id="CHEBI:29105"/>
    </ligand>
</feature>
<feature type="domain" description="C2H2-type" evidence="12">
    <location>
        <begin position="330"/>
        <end position="355"/>
    </location>
</feature>
<dbReference type="Gene3D" id="3.40.1800.20">
    <property type="match status" value="1"/>
</dbReference>
<keyword evidence="5 11" id="KW-0862">Zinc</keyword>
<sequence length="480" mass="55486">MELEKICRLCLQIKRDMRNLFTDNIISMLEEFCSIKISKEDGWPSLVCSQCVHQVSRCHTFKKRIEKSDETLKQYIKSLTIIVEEPAKPEIRTQTIQPHVQEIQIQRPEPAIQQTHHPLIITNLNPAAMLNGQQLIQTSGGQIIQAQIGQFVQGPNNIQMITTNPISQSQLLQIRPESDNRLTELIVQPTEISEPQFYEEIPILVQSANGQQTIVNLPQHQVHQLQQQQQQQVAQLQQVTTTSSSEPDEIEIHEVQNFEDEEYDLEEVIEDDNEQEIDASNATTTFYLQRTAATTASTEENLDTDLDIEDKQLFAEFLAAQTHTEGPNKHICNLCQSEFKQMKWLESHMRTIHSNWIKANCKKQPQCQICFKSFRGPGMLKMHQKTHERENKQPTCSICGKEFKSKSILYRHRATHFADQKQHVCTICNKTFNSNYQLNAHVSRHQKNQCTQCEKCFANANDLKCHLQQEHHDKKIIKTS</sequence>
<evidence type="ECO:0000256" key="10">
    <source>
        <dbReference type="PROSITE-ProRule" id="PRU00042"/>
    </source>
</evidence>
<comment type="subcellular location">
    <subcellularLocation>
        <location evidence="1">Nucleus</location>
    </subcellularLocation>
</comment>
<dbReference type="SMART" id="SM00355">
    <property type="entry name" value="ZnF_C2H2"/>
    <property type="match status" value="5"/>
</dbReference>
<evidence type="ECO:0000256" key="8">
    <source>
        <dbReference type="ARBA" id="ARBA00023163"/>
    </source>
</evidence>
<dbReference type="InterPro" id="IPR012934">
    <property type="entry name" value="Znf_AD"/>
</dbReference>
<dbReference type="PANTHER" id="PTHR16515">
    <property type="entry name" value="PR DOMAIN ZINC FINGER PROTEIN"/>
    <property type="match status" value="1"/>
</dbReference>
<dbReference type="PANTHER" id="PTHR16515:SF49">
    <property type="entry name" value="GASTRULA ZINC FINGER PROTEIN XLCGF49.1-LIKE-RELATED"/>
    <property type="match status" value="1"/>
</dbReference>
<proteinExistence type="predicted"/>
<comment type="caution">
    <text evidence="14">The sequence shown here is derived from an EMBL/GenBank/DDBJ whole genome shotgun (WGS) entry which is preliminary data.</text>
</comment>
<feature type="domain" description="ZAD" evidence="13">
    <location>
        <begin position="5"/>
        <end position="75"/>
    </location>
</feature>
<feature type="domain" description="C2H2-type" evidence="12">
    <location>
        <begin position="365"/>
        <end position="392"/>
    </location>
</feature>
<dbReference type="GO" id="GO:0003677">
    <property type="term" value="F:DNA binding"/>
    <property type="evidence" value="ECO:0007669"/>
    <property type="project" value="UniProtKB-KW"/>
</dbReference>
<dbReference type="Gene3D" id="3.30.160.60">
    <property type="entry name" value="Classic Zinc Finger"/>
    <property type="match status" value="3"/>
</dbReference>
<evidence type="ECO:0000256" key="5">
    <source>
        <dbReference type="ARBA" id="ARBA00022833"/>
    </source>
</evidence>
<evidence type="ECO:0000313" key="15">
    <source>
        <dbReference type="Proteomes" id="UP001107558"/>
    </source>
</evidence>
<dbReference type="PROSITE" id="PS50157">
    <property type="entry name" value="ZINC_FINGER_C2H2_2"/>
    <property type="match status" value="5"/>
</dbReference>
<dbReference type="Proteomes" id="UP001107558">
    <property type="component" value="Chromosome 3"/>
</dbReference>
<dbReference type="InterPro" id="IPR050331">
    <property type="entry name" value="Zinc_finger"/>
</dbReference>
<feature type="domain" description="C2H2-type" evidence="12">
    <location>
        <begin position="448"/>
        <end position="476"/>
    </location>
</feature>
<dbReference type="PROSITE" id="PS00028">
    <property type="entry name" value="ZINC_FINGER_C2H2_1"/>
    <property type="match status" value="5"/>
</dbReference>
<evidence type="ECO:0000259" key="13">
    <source>
        <dbReference type="PROSITE" id="PS51915"/>
    </source>
</evidence>
<dbReference type="PROSITE" id="PS51915">
    <property type="entry name" value="ZAD"/>
    <property type="match status" value="1"/>
</dbReference>
<dbReference type="GO" id="GO:0005634">
    <property type="term" value="C:nucleus"/>
    <property type="evidence" value="ECO:0007669"/>
    <property type="project" value="UniProtKB-SubCell"/>
</dbReference>
<evidence type="ECO:0000256" key="2">
    <source>
        <dbReference type="ARBA" id="ARBA00022723"/>
    </source>
</evidence>
<feature type="binding site" evidence="11">
    <location>
        <position position="48"/>
    </location>
    <ligand>
        <name>Zn(2+)</name>
        <dbReference type="ChEBI" id="CHEBI:29105"/>
    </ligand>
</feature>
<keyword evidence="6" id="KW-0805">Transcription regulation</keyword>
<keyword evidence="4 10" id="KW-0863">Zinc-finger</keyword>
<keyword evidence="3" id="KW-0677">Repeat</keyword>
<dbReference type="AlphaFoldDB" id="A0A9J6BVN0"/>
<keyword evidence="8" id="KW-0804">Transcription</keyword>
<keyword evidence="15" id="KW-1185">Reference proteome</keyword>
<feature type="domain" description="C2H2-type" evidence="12">
    <location>
        <begin position="394"/>
        <end position="421"/>
    </location>
</feature>
<dbReference type="Pfam" id="PF00096">
    <property type="entry name" value="zf-C2H2"/>
    <property type="match status" value="2"/>
</dbReference>
<evidence type="ECO:0000256" key="11">
    <source>
        <dbReference type="PROSITE-ProRule" id="PRU01263"/>
    </source>
</evidence>
<dbReference type="InterPro" id="IPR013087">
    <property type="entry name" value="Znf_C2H2_type"/>
</dbReference>
<evidence type="ECO:0000313" key="14">
    <source>
        <dbReference type="EMBL" id="KAG5673778.1"/>
    </source>
</evidence>
<evidence type="ECO:0000259" key="12">
    <source>
        <dbReference type="PROSITE" id="PS50157"/>
    </source>
</evidence>
<dbReference type="SUPFAM" id="SSF57667">
    <property type="entry name" value="beta-beta-alpha zinc fingers"/>
    <property type="match status" value="2"/>
</dbReference>
<dbReference type="Pfam" id="PF13894">
    <property type="entry name" value="zf-C2H2_4"/>
    <property type="match status" value="1"/>
</dbReference>
<gene>
    <name evidence="14" type="ORF">PVAND_003798</name>
</gene>
<feature type="domain" description="C2H2-type" evidence="12">
    <location>
        <begin position="423"/>
        <end position="450"/>
    </location>
</feature>
<dbReference type="GO" id="GO:0008270">
    <property type="term" value="F:zinc ion binding"/>
    <property type="evidence" value="ECO:0007669"/>
    <property type="project" value="UniProtKB-UniRule"/>
</dbReference>
<organism evidence="14 15">
    <name type="scientific">Polypedilum vanderplanki</name>
    <name type="common">Sleeping chironomid midge</name>
    <dbReference type="NCBI Taxonomy" id="319348"/>
    <lineage>
        <taxon>Eukaryota</taxon>
        <taxon>Metazoa</taxon>
        <taxon>Ecdysozoa</taxon>
        <taxon>Arthropoda</taxon>
        <taxon>Hexapoda</taxon>
        <taxon>Insecta</taxon>
        <taxon>Pterygota</taxon>
        <taxon>Neoptera</taxon>
        <taxon>Endopterygota</taxon>
        <taxon>Diptera</taxon>
        <taxon>Nematocera</taxon>
        <taxon>Chironomoidea</taxon>
        <taxon>Chironomidae</taxon>
        <taxon>Chironominae</taxon>
        <taxon>Polypedilum</taxon>
        <taxon>Polypedilum</taxon>
    </lineage>
</organism>
<keyword evidence="2 11" id="KW-0479">Metal-binding</keyword>
<keyword evidence="7" id="KW-0238">DNA-binding</keyword>
<dbReference type="GO" id="GO:0010468">
    <property type="term" value="P:regulation of gene expression"/>
    <property type="evidence" value="ECO:0007669"/>
    <property type="project" value="TreeGrafter"/>
</dbReference>
<keyword evidence="9" id="KW-0539">Nucleus</keyword>
<dbReference type="InterPro" id="IPR036236">
    <property type="entry name" value="Znf_C2H2_sf"/>
</dbReference>
<evidence type="ECO:0000256" key="9">
    <source>
        <dbReference type="ARBA" id="ARBA00023242"/>
    </source>
</evidence>
<evidence type="ECO:0000256" key="1">
    <source>
        <dbReference type="ARBA" id="ARBA00004123"/>
    </source>
</evidence>
<dbReference type="SUPFAM" id="SSF57716">
    <property type="entry name" value="Glucocorticoid receptor-like (DNA-binding domain)"/>
    <property type="match status" value="1"/>
</dbReference>
<evidence type="ECO:0008006" key="16">
    <source>
        <dbReference type="Google" id="ProtNLM"/>
    </source>
</evidence>
<name>A0A9J6BVN0_POLVA</name>